<dbReference type="SMART" id="SM00382">
    <property type="entry name" value="AAA"/>
    <property type="match status" value="1"/>
</dbReference>
<evidence type="ECO:0000259" key="5">
    <source>
        <dbReference type="PROSITE" id="PS50893"/>
    </source>
</evidence>
<dbReference type="PANTHER" id="PTHR42734">
    <property type="entry name" value="METAL TRANSPORT SYSTEM ATP-BINDING PROTEIN TM_0124-RELATED"/>
    <property type="match status" value="1"/>
</dbReference>
<dbReference type="OrthoDB" id="9806726at2"/>
<name>A0A540VNW8_9CHLR</name>
<dbReference type="InterPro" id="IPR027417">
    <property type="entry name" value="P-loop_NTPase"/>
</dbReference>
<accession>A0A540VNW8</accession>
<dbReference type="Gene3D" id="3.40.50.300">
    <property type="entry name" value="P-loop containing nucleotide triphosphate hydrolases"/>
    <property type="match status" value="1"/>
</dbReference>
<dbReference type="InterPro" id="IPR003593">
    <property type="entry name" value="AAA+_ATPase"/>
</dbReference>
<keyword evidence="3" id="KW-0547">Nucleotide-binding</keyword>
<dbReference type="GO" id="GO:0016887">
    <property type="term" value="F:ATP hydrolysis activity"/>
    <property type="evidence" value="ECO:0007669"/>
    <property type="project" value="InterPro"/>
</dbReference>
<feature type="domain" description="ABC transporter" evidence="5">
    <location>
        <begin position="20"/>
        <end position="251"/>
    </location>
</feature>
<dbReference type="SUPFAM" id="SSF52540">
    <property type="entry name" value="P-loop containing nucleoside triphosphate hydrolases"/>
    <property type="match status" value="1"/>
</dbReference>
<proteinExistence type="inferred from homology"/>
<dbReference type="InterPro" id="IPR017871">
    <property type="entry name" value="ABC_transporter-like_CS"/>
</dbReference>
<keyword evidence="4 6" id="KW-0067">ATP-binding</keyword>
<evidence type="ECO:0000256" key="2">
    <source>
        <dbReference type="ARBA" id="ARBA00022448"/>
    </source>
</evidence>
<dbReference type="InParanoid" id="A0A540VNW8"/>
<reference evidence="6 7" key="1">
    <citation type="submission" date="2019-06" db="EMBL/GenBank/DDBJ databases">
        <title>Genome sequence of Litorilinea aerophila BAA-2444.</title>
        <authorList>
            <person name="Maclea K.S."/>
            <person name="Maurais E.G."/>
            <person name="Iannazzi L.C."/>
        </authorList>
    </citation>
    <scope>NUCLEOTIDE SEQUENCE [LARGE SCALE GENOMIC DNA]</scope>
    <source>
        <strain evidence="6 7">ATCC BAA-2444</strain>
    </source>
</reference>
<dbReference type="PROSITE" id="PS00211">
    <property type="entry name" value="ABC_TRANSPORTER_1"/>
    <property type="match status" value="1"/>
</dbReference>
<comment type="caution">
    <text evidence="6">The sequence shown here is derived from an EMBL/GenBank/DDBJ whole genome shotgun (WGS) entry which is preliminary data.</text>
</comment>
<keyword evidence="7" id="KW-1185">Reference proteome</keyword>
<dbReference type="AlphaFoldDB" id="A0A540VNW8"/>
<protein>
    <submittedName>
        <fullName evidence="6">Metal ABC transporter ATP-binding protein</fullName>
    </submittedName>
</protein>
<evidence type="ECO:0000256" key="1">
    <source>
        <dbReference type="ARBA" id="ARBA00005417"/>
    </source>
</evidence>
<dbReference type="PANTHER" id="PTHR42734:SF5">
    <property type="entry name" value="IRON TRANSPORT SYSTEM ATP-BINDING PROTEIN HI_0361-RELATED"/>
    <property type="match status" value="1"/>
</dbReference>
<dbReference type="InterPro" id="IPR003439">
    <property type="entry name" value="ABC_transporter-like_ATP-bd"/>
</dbReference>
<dbReference type="CDD" id="cd03235">
    <property type="entry name" value="ABC_Metallic_Cations"/>
    <property type="match status" value="1"/>
</dbReference>
<keyword evidence="2" id="KW-0813">Transport</keyword>
<comment type="similarity">
    <text evidence="1">Belongs to the ABC transporter superfamily.</text>
</comment>
<evidence type="ECO:0000313" key="7">
    <source>
        <dbReference type="Proteomes" id="UP000317371"/>
    </source>
</evidence>
<dbReference type="EMBL" id="VIGC01000001">
    <property type="protein sequence ID" value="TQE97863.1"/>
    <property type="molecule type" value="Genomic_DNA"/>
</dbReference>
<evidence type="ECO:0000256" key="4">
    <source>
        <dbReference type="ARBA" id="ARBA00022840"/>
    </source>
</evidence>
<evidence type="ECO:0000256" key="3">
    <source>
        <dbReference type="ARBA" id="ARBA00022741"/>
    </source>
</evidence>
<dbReference type="RefSeq" id="WP_141608077.1">
    <property type="nucleotide sequence ID" value="NZ_VIGC02000001.1"/>
</dbReference>
<dbReference type="FunFam" id="3.40.50.300:FF:000134">
    <property type="entry name" value="Iron-enterobactin ABC transporter ATP-binding protein"/>
    <property type="match status" value="1"/>
</dbReference>
<organism evidence="6 7">
    <name type="scientific">Litorilinea aerophila</name>
    <dbReference type="NCBI Taxonomy" id="1204385"/>
    <lineage>
        <taxon>Bacteria</taxon>
        <taxon>Bacillati</taxon>
        <taxon>Chloroflexota</taxon>
        <taxon>Caldilineae</taxon>
        <taxon>Caldilineales</taxon>
        <taxon>Caldilineaceae</taxon>
        <taxon>Litorilinea</taxon>
    </lineage>
</organism>
<gene>
    <name evidence="6" type="ORF">FKZ61_00330</name>
</gene>
<dbReference type="PROSITE" id="PS50893">
    <property type="entry name" value="ABC_TRANSPORTER_2"/>
    <property type="match status" value="1"/>
</dbReference>
<dbReference type="NCBIfam" id="NF040873">
    <property type="entry name" value="AztA"/>
    <property type="match status" value="1"/>
</dbReference>
<dbReference type="Pfam" id="PF00005">
    <property type="entry name" value="ABC_tran"/>
    <property type="match status" value="1"/>
</dbReference>
<evidence type="ECO:0000313" key="6">
    <source>
        <dbReference type="EMBL" id="TQE97863.1"/>
    </source>
</evidence>
<dbReference type="Proteomes" id="UP000317371">
    <property type="component" value="Unassembled WGS sequence"/>
</dbReference>
<dbReference type="InterPro" id="IPR050153">
    <property type="entry name" value="Metal_Ion_Import_ABC"/>
</dbReference>
<dbReference type="InterPro" id="IPR047748">
    <property type="entry name" value="AztA-like"/>
</dbReference>
<dbReference type="GO" id="GO:0005524">
    <property type="term" value="F:ATP binding"/>
    <property type="evidence" value="ECO:0007669"/>
    <property type="project" value="UniProtKB-KW"/>
</dbReference>
<sequence length="296" mass="32243">MNGVAEQSTWLPQDQAPLLLELIGVSAHYDGVLALEDVTFQVRRGDRVAIVGPNGAGKSTLFNVIAGILKPAQGQVVMHGSGPNGRLNVGYVPQRNRIDWRFPVTVADVVMMGRVGRIGLLRRPGRRDREAVASALEQVDMAHLAHRQIGELSGGQQQRVFLARALAQEAELLLLDEPFTGLDLPSQEALLEILERLHGQGITMLVATHDLTQAAQFFPQILLLNRRVIAYGTPEQVLTSEMLGQAYGSQMHAVSSHAGELLLADTCCGGGLPPVEKLLGTRERPQRVWPIRTGRD</sequence>